<dbReference type="PANTHER" id="PTHR34997:SF2">
    <property type="entry name" value="LYSM DOMAIN-CONTAINING PROTEIN-RELATED"/>
    <property type="match status" value="1"/>
</dbReference>
<dbReference type="GO" id="GO:0008061">
    <property type="term" value="F:chitin binding"/>
    <property type="evidence" value="ECO:0007669"/>
    <property type="project" value="UniProtKB-KW"/>
</dbReference>
<comment type="similarity">
    <text evidence="4">Belongs to the secreted LysM effector family.</text>
</comment>
<evidence type="ECO:0000256" key="3">
    <source>
        <dbReference type="ARBA" id="ARBA00023026"/>
    </source>
</evidence>
<comment type="caution">
    <text evidence="7">The sequence shown here is derived from an EMBL/GenBank/DDBJ whole genome shotgun (WGS) entry which is preliminary data.</text>
</comment>
<feature type="signal peptide" evidence="5">
    <location>
        <begin position="1"/>
        <end position="20"/>
    </location>
</feature>
<accession>A0A179FQZ5</accession>
<reference evidence="7 8" key="1">
    <citation type="journal article" date="2016" name="PLoS Pathog.">
        <title>Biosynthesis of antibiotic leucinostatins in bio-control fungus Purpureocillium lilacinum and their inhibition on phytophthora revealed by genome mining.</title>
        <authorList>
            <person name="Wang G."/>
            <person name="Liu Z."/>
            <person name="Lin R."/>
            <person name="Li E."/>
            <person name="Mao Z."/>
            <person name="Ling J."/>
            <person name="Yang Y."/>
            <person name="Yin W.B."/>
            <person name="Xie B."/>
        </authorList>
    </citation>
    <scope>NUCLEOTIDE SEQUENCE [LARGE SCALE GENOMIC DNA]</scope>
    <source>
        <strain evidence="7">170</strain>
    </source>
</reference>
<dbReference type="SUPFAM" id="SSF54106">
    <property type="entry name" value="LysM domain"/>
    <property type="match status" value="1"/>
</dbReference>
<dbReference type="GeneID" id="28855331"/>
<evidence type="ECO:0000313" key="8">
    <source>
        <dbReference type="Proteomes" id="UP000078397"/>
    </source>
</evidence>
<feature type="domain" description="LysM" evidence="6">
    <location>
        <begin position="72"/>
        <end position="118"/>
    </location>
</feature>
<dbReference type="KEGG" id="pchm:VFPPC_13562"/>
<dbReference type="InterPro" id="IPR052210">
    <property type="entry name" value="LysM1-like"/>
</dbReference>
<dbReference type="AlphaFoldDB" id="A0A179FQZ5"/>
<evidence type="ECO:0000256" key="1">
    <source>
        <dbReference type="ARBA" id="ARBA00022669"/>
    </source>
</evidence>
<evidence type="ECO:0000256" key="5">
    <source>
        <dbReference type="SAM" id="SignalP"/>
    </source>
</evidence>
<keyword evidence="3" id="KW-0843">Virulence</keyword>
<sequence>MMGLAKTLIFASQLTAVVVATPTINNDNELTTKWPVCVKPTKVLDERTPTVKRGPVETPLPTQPGMVNNCNKFCWVQTGNKCFQVAMENHISLADFLKWNPGAGSDCRTLWANTYACVGVSKK</sequence>
<evidence type="ECO:0000259" key="6">
    <source>
        <dbReference type="PROSITE" id="PS51782"/>
    </source>
</evidence>
<name>A0A179FQZ5_METCM</name>
<gene>
    <name evidence="7" type="ORF">VFPPC_13562</name>
</gene>
<dbReference type="Proteomes" id="UP000078397">
    <property type="component" value="Unassembled WGS sequence"/>
</dbReference>
<evidence type="ECO:0000256" key="2">
    <source>
        <dbReference type="ARBA" id="ARBA00022729"/>
    </source>
</evidence>
<dbReference type="PROSITE" id="PS51782">
    <property type="entry name" value="LYSM"/>
    <property type="match status" value="1"/>
</dbReference>
<protein>
    <recommendedName>
        <fullName evidence="6">LysM domain-containing protein</fullName>
    </recommendedName>
</protein>
<dbReference type="Gene3D" id="3.10.350.10">
    <property type="entry name" value="LysM domain"/>
    <property type="match status" value="1"/>
</dbReference>
<dbReference type="EMBL" id="LSBJ02000003">
    <property type="protein sequence ID" value="OAQ67678.1"/>
    <property type="molecule type" value="Genomic_DNA"/>
</dbReference>
<feature type="chain" id="PRO_5008101964" description="LysM domain-containing protein" evidence="5">
    <location>
        <begin position="21"/>
        <end position="123"/>
    </location>
</feature>
<organism evidence="7 8">
    <name type="scientific">Pochonia chlamydosporia 170</name>
    <dbReference type="NCBI Taxonomy" id="1380566"/>
    <lineage>
        <taxon>Eukaryota</taxon>
        <taxon>Fungi</taxon>
        <taxon>Dikarya</taxon>
        <taxon>Ascomycota</taxon>
        <taxon>Pezizomycotina</taxon>
        <taxon>Sordariomycetes</taxon>
        <taxon>Hypocreomycetidae</taxon>
        <taxon>Hypocreales</taxon>
        <taxon>Clavicipitaceae</taxon>
        <taxon>Pochonia</taxon>
    </lineage>
</organism>
<dbReference type="STRING" id="1380566.A0A179FQZ5"/>
<dbReference type="InterPro" id="IPR036779">
    <property type="entry name" value="LysM_dom_sf"/>
</dbReference>
<keyword evidence="8" id="KW-1185">Reference proteome</keyword>
<dbReference type="PANTHER" id="PTHR34997">
    <property type="entry name" value="AM15"/>
    <property type="match status" value="1"/>
</dbReference>
<dbReference type="InterPro" id="IPR018392">
    <property type="entry name" value="LysM"/>
</dbReference>
<evidence type="ECO:0000313" key="7">
    <source>
        <dbReference type="EMBL" id="OAQ67678.1"/>
    </source>
</evidence>
<proteinExistence type="inferred from homology"/>
<evidence type="ECO:0000256" key="4">
    <source>
        <dbReference type="ARBA" id="ARBA00044955"/>
    </source>
</evidence>
<keyword evidence="2 5" id="KW-0732">Signal</keyword>
<dbReference type="OrthoDB" id="4938478at2759"/>
<keyword evidence="1" id="KW-0147">Chitin-binding</keyword>
<dbReference type="RefSeq" id="XP_018144528.1">
    <property type="nucleotide sequence ID" value="XM_018291337.1"/>
</dbReference>